<dbReference type="KEGG" id="scia:HUG15_20805"/>
<dbReference type="InterPro" id="IPR029069">
    <property type="entry name" value="HotDog_dom_sf"/>
</dbReference>
<proteinExistence type="predicted"/>
<keyword evidence="3" id="KW-1185">Reference proteome</keyword>
<evidence type="ECO:0000313" key="3">
    <source>
        <dbReference type="Proteomes" id="UP000595823"/>
    </source>
</evidence>
<dbReference type="SUPFAM" id="SSF54637">
    <property type="entry name" value="Thioesterase/thiol ester dehydrase-isomerase"/>
    <property type="match status" value="1"/>
</dbReference>
<dbReference type="GO" id="GO:0019171">
    <property type="term" value="F:(3R)-hydroxyacyl-[acyl-carrier-protein] dehydratase activity"/>
    <property type="evidence" value="ECO:0007669"/>
    <property type="project" value="TreeGrafter"/>
</dbReference>
<dbReference type="Gene3D" id="3.10.129.10">
    <property type="entry name" value="Hotdog Thioesterase"/>
    <property type="match status" value="1"/>
</dbReference>
<dbReference type="EMBL" id="CP054705">
    <property type="protein sequence ID" value="QQK77775.1"/>
    <property type="molecule type" value="Genomic_DNA"/>
</dbReference>
<dbReference type="PANTHER" id="PTHR43437">
    <property type="entry name" value="HYDROXYACYL-THIOESTER DEHYDRATASE TYPE 2, MITOCHONDRIAL-RELATED"/>
    <property type="match status" value="1"/>
</dbReference>
<gene>
    <name evidence="2" type="ORF">HUG15_20805</name>
</gene>
<dbReference type="GO" id="GO:0006633">
    <property type="term" value="P:fatty acid biosynthetic process"/>
    <property type="evidence" value="ECO:0007669"/>
    <property type="project" value="TreeGrafter"/>
</dbReference>
<dbReference type="InterPro" id="IPR050965">
    <property type="entry name" value="UPF0336/Enoyl-CoA_hydratase"/>
</dbReference>
<protein>
    <submittedName>
        <fullName evidence="2">MaoC family dehydratase N-terminal domain-containing protein</fullName>
    </submittedName>
</protein>
<dbReference type="InterPro" id="IPR002539">
    <property type="entry name" value="MaoC-like_dom"/>
</dbReference>
<reference evidence="2 3" key="1">
    <citation type="submission" date="2020-06" db="EMBL/GenBank/DDBJ databases">
        <title>Genomic analysis of Salicibibacter sp. NKC5-3.</title>
        <authorList>
            <person name="Oh Y.J."/>
        </authorList>
    </citation>
    <scope>NUCLEOTIDE SEQUENCE [LARGE SCALE GENOMIC DNA]</scope>
    <source>
        <strain evidence="2 3">NKC5-3</strain>
    </source>
</reference>
<dbReference type="Proteomes" id="UP000595823">
    <property type="component" value="Chromosome"/>
</dbReference>
<dbReference type="Pfam" id="PF01575">
    <property type="entry name" value="MaoC_dehydratas"/>
    <property type="match status" value="1"/>
</dbReference>
<feature type="domain" description="MaoC-like" evidence="1">
    <location>
        <begin position="11"/>
        <end position="111"/>
    </location>
</feature>
<organism evidence="2 3">
    <name type="scientific">Salicibibacter cibarius</name>
    <dbReference type="NCBI Taxonomy" id="2743000"/>
    <lineage>
        <taxon>Bacteria</taxon>
        <taxon>Bacillati</taxon>
        <taxon>Bacillota</taxon>
        <taxon>Bacilli</taxon>
        <taxon>Bacillales</taxon>
        <taxon>Bacillaceae</taxon>
        <taxon>Salicibibacter</taxon>
    </lineage>
</organism>
<dbReference type="PANTHER" id="PTHR43437:SF3">
    <property type="entry name" value="HYDROXYACYL-THIOESTER DEHYDRATASE TYPE 2, MITOCHONDRIAL"/>
    <property type="match status" value="1"/>
</dbReference>
<evidence type="ECO:0000259" key="1">
    <source>
        <dbReference type="Pfam" id="PF01575"/>
    </source>
</evidence>
<dbReference type="AlphaFoldDB" id="A0A7T6Z6A6"/>
<sequence>MESKERVPIEIGDKVTFSKTVGETDVYMFAGITGDFAPNHVNEEYMNKTPYKKRIAHGVLSIGFASTTSSLFFEKVDTKGMGAVSYGYDRIRFIQPIFIGDTVTVHYTIAEIDHENLKSIAEIEIYNQNNEICTAGQHILKFIKE</sequence>
<accession>A0A7T6Z6A6</accession>
<dbReference type="RefSeq" id="WP_200125435.1">
    <property type="nucleotide sequence ID" value="NZ_CP054705.1"/>
</dbReference>
<name>A0A7T6Z6A6_9BACI</name>
<evidence type="ECO:0000313" key="2">
    <source>
        <dbReference type="EMBL" id="QQK77775.1"/>
    </source>
</evidence>